<evidence type="ECO:0000259" key="6">
    <source>
        <dbReference type="Pfam" id="PF13407"/>
    </source>
</evidence>
<evidence type="ECO:0000313" key="7">
    <source>
        <dbReference type="EMBL" id="MBW9110398.1"/>
    </source>
</evidence>
<dbReference type="PANTHER" id="PTHR46847:SF1">
    <property type="entry name" value="D-ALLOSE-BINDING PERIPLASMIC PROTEIN-RELATED"/>
    <property type="match status" value="1"/>
</dbReference>
<dbReference type="Gene3D" id="3.40.50.2300">
    <property type="match status" value="2"/>
</dbReference>
<proteinExistence type="inferred from homology"/>
<dbReference type="Proteomes" id="UP000777440">
    <property type="component" value="Unassembled WGS sequence"/>
</dbReference>
<dbReference type="Pfam" id="PF13407">
    <property type="entry name" value="Peripla_BP_4"/>
    <property type="match status" value="1"/>
</dbReference>
<dbReference type="InterPro" id="IPR025997">
    <property type="entry name" value="SBP_2_dom"/>
</dbReference>
<dbReference type="RefSeq" id="WP_220289206.1">
    <property type="nucleotide sequence ID" value="NZ_JAEUAX010000005.1"/>
</dbReference>
<evidence type="ECO:0000256" key="2">
    <source>
        <dbReference type="ARBA" id="ARBA00007639"/>
    </source>
</evidence>
<feature type="signal peptide" evidence="5">
    <location>
        <begin position="1"/>
        <end position="31"/>
    </location>
</feature>
<protein>
    <submittedName>
        <fullName evidence="7">Substrate-binding domain-containing protein</fullName>
    </submittedName>
</protein>
<feature type="compositionally biased region" description="Low complexity" evidence="4">
    <location>
        <begin position="31"/>
        <end position="46"/>
    </location>
</feature>
<name>A0ABS7I1N5_9MICO</name>
<evidence type="ECO:0000313" key="8">
    <source>
        <dbReference type="Proteomes" id="UP000777440"/>
    </source>
</evidence>
<dbReference type="PROSITE" id="PS51257">
    <property type="entry name" value="PROKAR_LIPOPROTEIN"/>
    <property type="match status" value="1"/>
</dbReference>
<feature type="domain" description="Periplasmic binding protein" evidence="6">
    <location>
        <begin position="106"/>
        <end position="354"/>
    </location>
</feature>
<evidence type="ECO:0000256" key="4">
    <source>
        <dbReference type="SAM" id="MobiDB-lite"/>
    </source>
</evidence>
<accession>A0ABS7I1N5</accession>
<sequence length="417" mass="42834">MLKPARTARLGTVATALVTIGALGLAGCSPAASDTPSDSASTPAADGCGSIPQLGANDPNGLLDSLSPELKDGYNAYDIEIQESAWADWKSEKTEGFTAAIVGQAPAAPYIATYQAQLLESLEAQDVEVVANLAPNDPTDVPGQIQMFNQALSLKPDIIFLNPAAPEAAVDLVAQAHDAGVPVISTVVPLDSPYAISVANNSNLQAMETAAGVLGAIGGKGTVLQVDGVPGIPPQLFWEDGIANALELCPDVTIAGQVQGFFQPPAAQQAVVQYLATNPAGVDAVFQAGSMGWAIRDAFTQAGLPVPPIQDINASQGMAAYAAANPDYPYYGTATPPIPAAKAAAQIGLKVLAGAGPKVNQIVWAPYVVDQDNIGDVVDPSWSESDGTDLTVDGVYLTDDQIAEFFTNPDLGPKTAE</sequence>
<keyword evidence="8" id="KW-1185">Reference proteome</keyword>
<comment type="subcellular location">
    <subcellularLocation>
        <location evidence="1">Cell envelope</location>
    </subcellularLocation>
</comment>
<dbReference type="EMBL" id="JAEUAX010000005">
    <property type="protein sequence ID" value="MBW9110398.1"/>
    <property type="molecule type" value="Genomic_DNA"/>
</dbReference>
<dbReference type="PANTHER" id="PTHR46847">
    <property type="entry name" value="D-ALLOSE-BINDING PERIPLASMIC PROTEIN-RELATED"/>
    <property type="match status" value="1"/>
</dbReference>
<keyword evidence="3 5" id="KW-0732">Signal</keyword>
<evidence type="ECO:0000256" key="3">
    <source>
        <dbReference type="ARBA" id="ARBA00022729"/>
    </source>
</evidence>
<evidence type="ECO:0000256" key="1">
    <source>
        <dbReference type="ARBA" id="ARBA00004196"/>
    </source>
</evidence>
<comment type="similarity">
    <text evidence="2">Belongs to the bacterial solute-binding protein 2 family.</text>
</comment>
<dbReference type="SUPFAM" id="SSF53822">
    <property type="entry name" value="Periplasmic binding protein-like I"/>
    <property type="match status" value="1"/>
</dbReference>
<gene>
    <name evidence="7" type="ORF">JNB61_11490</name>
</gene>
<comment type="caution">
    <text evidence="7">The sequence shown here is derived from an EMBL/GenBank/DDBJ whole genome shotgun (WGS) entry which is preliminary data.</text>
</comment>
<evidence type="ECO:0000256" key="5">
    <source>
        <dbReference type="SAM" id="SignalP"/>
    </source>
</evidence>
<reference evidence="7 8" key="1">
    <citation type="journal article" date="2021" name="MBio">
        <title>Poor Competitiveness of Bradyrhizobium in Pigeon Pea Root Colonization in Indian Soils.</title>
        <authorList>
            <person name="Chalasani D."/>
            <person name="Basu A."/>
            <person name="Pullabhotla S.V.S.R.N."/>
            <person name="Jorrin B."/>
            <person name="Neal A.L."/>
            <person name="Poole P.S."/>
            <person name="Podile A.R."/>
            <person name="Tkacz A."/>
        </authorList>
    </citation>
    <scope>NUCLEOTIDE SEQUENCE [LARGE SCALE GENOMIC DNA]</scope>
    <source>
        <strain evidence="7 8">HU12</strain>
    </source>
</reference>
<feature type="region of interest" description="Disordered" evidence="4">
    <location>
        <begin position="31"/>
        <end position="53"/>
    </location>
</feature>
<feature type="chain" id="PRO_5045718717" evidence="5">
    <location>
        <begin position="32"/>
        <end position="417"/>
    </location>
</feature>
<organism evidence="7 8">
    <name type="scientific">Microbacterium ureisolvens</name>
    <dbReference type="NCBI Taxonomy" id="2781186"/>
    <lineage>
        <taxon>Bacteria</taxon>
        <taxon>Bacillati</taxon>
        <taxon>Actinomycetota</taxon>
        <taxon>Actinomycetes</taxon>
        <taxon>Micrococcales</taxon>
        <taxon>Microbacteriaceae</taxon>
        <taxon>Microbacterium</taxon>
    </lineage>
</organism>
<dbReference type="InterPro" id="IPR028082">
    <property type="entry name" value="Peripla_BP_I"/>
</dbReference>